<dbReference type="Proteomes" id="UP000248817">
    <property type="component" value="Unassembled WGS sequence"/>
</dbReference>
<keyword evidence="1" id="KW-0808">Transferase</keyword>
<dbReference type="SUPFAM" id="SSF56112">
    <property type="entry name" value="Protein kinase-like (PK-like)"/>
    <property type="match status" value="1"/>
</dbReference>
<gene>
    <name evidence="1" type="ORF">BP00DRAFT_437155</name>
</gene>
<dbReference type="PANTHER" id="PTHR36091">
    <property type="entry name" value="ALTERED INHERITANCE OF MITOCHONDRIA PROTEIN 9, MITOCHONDRIAL"/>
    <property type="match status" value="1"/>
</dbReference>
<dbReference type="PANTHER" id="PTHR36091:SF2">
    <property type="entry name" value="AMINOGLYCOSIDE PHOSPHOTRANSFERASE DOMAIN-CONTAINING PROTEIN"/>
    <property type="match status" value="1"/>
</dbReference>
<dbReference type="InterPro" id="IPR011009">
    <property type="entry name" value="Kinase-like_dom_sf"/>
</dbReference>
<keyword evidence="2" id="KW-1185">Reference proteome</keyword>
<dbReference type="InterPro" id="IPR051035">
    <property type="entry name" value="Mito_inheritance_9"/>
</dbReference>
<dbReference type="Gene3D" id="3.90.1200.10">
    <property type="match status" value="1"/>
</dbReference>
<dbReference type="EMBL" id="KZ825521">
    <property type="protein sequence ID" value="PYI30037.1"/>
    <property type="molecule type" value="Genomic_DNA"/>
</dbReference>
<evidence type="ECO:0000313" key="1">
    <source>
        <dbReference type="EMBL" id="PYI30037.1"/>
    </source>
</evidence>
<name>A0A2V5J002_9EURO</name>
<dbReference type="GO" id="GO:0016740">
    <property type="term" value="F:transferase activity"/>
    <property type="evidence" value="ECO:0007669"/>
    <property type="project" value="UniProtKB-KW"/>
</dbReference>
<dbReference type="GO" id="GO:0005739">
    <property type="term" value="C:mitochondrion"/>
    <property type="evidence" value="ECO:0007669"/>
    <property type="project" value="TreeGrafter"/>
</dbReference>
<protein>
    <submittedName>
        <fullName evidence="1">Phosphotransferase enzyme family protein</fullName>
    </submittedName>
</protein>
<sequence>MQDGFQAIIKTPYSIAGPRHYATASEAATLQYLYSKGLPVPKLYGYASSKDNPSGIEYIVMEKAPGVSLATMWHTLSKKQRHKLASSFVEAERSFFNYPFGSIGSIYFKRDVPTELQASLYNTDTGNDGHSNIFCIGPTADYMFWYGARATLDLDRGPWDDPKGYLESIAKKEIEWTQRFGKPVELDFPHNGVFPGVKYPETYIDLLNKYLKLVPYLIHKDNTSPFNQPTLRHPDLNPNNIFISPDTGAISCIIDWQHSKIEPRFLTAGYPRVFESPDPEQSFELIEPTLPTDYEAMPAEEKVAADEIYRRRLLFYYYRIFNGHLNKPHLEVLRDPIFFPRQHLVDRAGRQWNGNTMTLKGALLRIIEYWPYLPNTVGIACPVEISDSEKDGFTEQEELWFSLNKVVDHWRDQVGGVNEDGWISNEKYDESVRKVAELKASLLASAEGDKDDIYLLEKGWLFRDREESQ</sequence>
<accession>A0A2V5J002</accession>
<reference evidence="1 2" key="1">
    <citation type="submission" date="2018-02" db="EMBL/GenBank/DDBJ databases">
        <title>The genomes of Aspergillus section Nigri reveals drivers in fungal speciation.</title>
        <authorList>
            <consortium name="DOE Joint Genome Institute"/>
            <person name="Vesth T.C."/>
            <person name="Nybo J."/>
            <person name="Theobald S."/>
            <person name="Brandl J."/>
            <person name="Frisvad J.C."/>
            <person name="Nielsen K.F."/>
            <person name="Lyhne E.K."/>
            <person name="Kogle M.E."/>
            <person name="Kuo A."/>
            <person name="Riley R."/>
            <person name="Clum A."/>
            <person name="Nolan M."/>
            <person name="Lipzen A."/>
            <person name="Salamov A."/>
            <person name="Henrissat B."/>
            <person name="Wiebenga A."/>
            <person name="De vries R.P."/>
            <person name="Grigoriev I.V."/>
            <person name="Mortensen U.H."/>
            <person name="Andersen M.R."/>
            <person name="Baker S.E."/>
        </authorList>
    </citation>
    <scope>NUCLEOTIDE SEQUENCE [LARGE SCALE GENOMIC DNA]</scope>
    <source>
        <strain evidence="1 2">CBS 114.80</strain>
    </source>
</reference>
<evidence type="ECO:0000313" key="2">
    <source>
        <dbReference type="Proteomes" id="UP000248817"/>
    </source>
</evidence>
<proteinExistence type="predicted"/>
<organism evidence="1 2">
    <name type="scientific">Aspergillus indologenus CBS 114.80</name>
    <dbReference type="NCBI Taxonomy" id="1450541"/>
    <lineage>
        <taxon>Eukaryota</taxon>
        <taxon>Fungi</taxon>
        <taxon>Dikarya</taxon>
        <taxon>Ascomycota</taxon>
        <taxon>Pezizomycotina</taxon>
        <taxon>Eurotiomycetes</taxon>
        <taxon>Eurotiomycetidae</taxon>
        <taxon>Eurotiales</taxon>
        <taxon>Aspergillaceae</taxon>
        <taxon>Aspergillus</taxon>
        <taxon>Aspergillus subgen. Circumdati</taxon>
    </lineage>
</organism>
<dbReference type="AlphaFoldDB" id="A0A2V5J002"/>